<dbReference type="PROSITE" id="PS51186">
    <property type="entry name" value="GNAT"/>
    <property type="match status" value="1"/>
</dbReference>
<dbReference type="Pfam" id="PF13302">
    <property type="entry name" value="Acetyltransf_3"/>
    <property type="match status" value="1"/>
</dbReference>
<sequence length="157" mass="17937">MIQLRRLHTQDAVRMLEWMHDPDTVAYMHANFAAMTEADCLRFIQAASKDRPGLHRAVVDEKDLYLGTVSLKAVDDITRSAEFAIAMHPATRGSGQAGEAMQAILHLGFAELGLKKIYWCVDVQNLRARRFYEKQGYLPRSREPDENGLLWYEISAR</sequence>
<dbReference type="PANTHER" id="PTHR43415">
    <property type="entry name" value="SPERMIDINE N(1)-ACETYLTRANSFERASE"/>
    <property type="match status" value="1"/>
</dbReference>
<organism evidence="2 3">
    <name type="scientific">Candidatus Gemmiger excrementigallinarum</name>
    <dbReference type="NCBI Taxonomy" id="2838609"/>
    <lineage>
        <taxon>Bacteria</taxon>
        <taxon>Bacillati</taxon>
        <taxon>Bacillota</taxon>
        <taxon>Clostridia</taxon>
        <taxon>Eubacteriales</taxon>
        <taxon>Gemmiger</taxon>
    </lineage>
</organism>
<proteinExistence type="predicted"/>
<evidence type="ECO:0000313" key="2">
    <source>
        <dbReference type="EMBL" id="HIZ42032.1"/>
    </source>
</evidence>
<feature type="domain" description="N-acetyltransferase" evidence="1">
    <location>
        <begin position="2"/>
        <end position="157"/>
    </location>
</feature>
<dbReference type="Proteomes" id="UP000824048">
    <property type="component" value="Unassembled WGS sequence"/>
</dbReference>
<reference evidence="2" key="1">
    <citation type="journal article" date="2021" name="PeerJ">
        <title>Extensive microbial diversity within the chicken gut microbiome revealed by metagenomics and culture.</title>
        <authorList>
            <person name="Gilroy R."/>
            <person name="Ravi A."/>
            <person name="Getino M."/>
            <person name="Pursley I."/>
            <person name="Horton D.L."/>
            <person name="Alikhan N.F."/>
            <person name="Baker D."/>
            <person name="Gharbi K."/>
            <person name="Hall N."/>
            <person name="Watson M."/>
            <person name="Adriaenssens E.M."/>
            <person name="Foster-Nyarko E."/>
            <person name="Jarju S."/>
            <person name="Secka A."/>
            <person name="Antonio M."/>
            <person name="Oren A."/>
            <person name="Chaudhuri R.R."/>
            <person name="La Ragione R."/>
            <person name="Hildebrand F."/>
            <person name="Pallen M.J."/>
        </authorList>
    </citation>
    <scope>NUCLEOTIDE SEQUENCE</scope>
    <source>
        <strain evidence="2">ChiSxjej1B13-11774</strain>
    </source>
</reference>
<accession>A0A9D2ERI3</accession>
<dbReference type="Gene3D" id="3.40.630.30">
    <property type="match status" value="1"/>
</dbReference>
<dbReference type="EMBL" id="DXBP01000035">
    <property type="protein sequence ID" value="HIZ42032.1"/>
    <property type="molecule type" value="Genomic_DNA"/>
</dbReference>
<dbReference type="GO" id="GO:0016747">
    <property type="term" value="F:acyltransferase activity, transferring groups other than amino-acyl groups"/>
    <property type="evidence" value="ECO:0007669"/>
    <property type="project" value="InterPro"/>
</dbReference>
<gene>
    <name evidence="2" type="ORF">H9811_05670</name>
</gene>
<dbReference type="InterPro" id="IPR016181">
    <property type="entry name" value="Acyl_CoA_acyltransferase"/>
</dbReference>
<dbReference type="PANTHER" id="PTHR43415:SF3">
    <property type="entry name" value="GNAT-FAMILY ACETYLTRANSFERASE"/>
    <property type="match status" value="1"/>
</dbReference>
<dbReference type="SUPFAM" id="SSF55729">
    <property type="entry name" value="Acyl-CoA N-acyltransferases (Nat)"/>
    <property type="match status" value="1"/>
</dbReference>
<evidence type="ECO:0000259" key="1">
    <source>
        <dbReference type="PROSITE" id="PS51186"/>
    </source>
</evidence>
<name>A0A9D2ERI3_9FIRM</name>
<evidence type="ECO:0000313" key="3">
    <source>
        <dbReference type="Proteomes" id="UP000824048"/>
    </source>
</evidence>
<dbReference type="InterPro" id="IPR000182">
    <property type="entry name" value="GNAT_dom"/>
</dbReference>
<comment type="caution">
    <text evidence="2">The sequence shown here is derived from an EMBL/GenBank/DDBJ whole genome shotgun (WGS) entry which is preliminary data.</text>
</comment>
<dbReference type="AlphaFoldDB" id="A0A9D2ERI3"/>
<protein>
    <submittedName>
        <fullName evidence="2">GNAT family N-acetyltransferase</fullName>
    </submittedName>
</protein>
<reference evidence="2" key="2">
    <citation type="submission" date="2021-04" db="EMBL/GenBank/DDBJ databases">
        <authorList>
            <person name="Gilroy R."/>
        </authorList>
    </citation>
    <scope>NUCLEOTIDE SEQUENCE</scope>
    <source>
        <strain evidence="2">ChiSxjej1B13-11774</strain>
    </source>
</reference>